<keyword evidence="11" id="KW-0732">Signal</keyword>
<dbReference type="Gene3D" id="2.10.25.10">
    <property type="entry name" value="Laminin"/>
    <property type="match status" value="2"/>
</dbReference>
<evidence type="ECO:0000256" key="7">
    <source>
        <dbReference type="ARBA" id="ARBA00023157"/>
    </source>
</evidence>
<dbReference type="InterPro" id="IPR001506">
    <property type="entry name" value="Peptidase_M12A"/>
</dbReference>
<feature type="domain" description="Kringle" evidence="16">
    <location>
        <begin position="788"/>
        <end position="861"/>
    </location>
</feature>
<dbReference type="Gene3D" id="2.40.20.10">
    <property type="entry name" value="Plasminogen Kringle 4"/>
    <property type="match status" value="5"/>
</dbReference>
<evidence type="ECO:0000256" key="6">
    <source>
        <dbReference type="ARBA" id="ARBA00023049"/>
    </source>
</evidence>
<dbReference type="Pfam" id="PF00008">
    <property type="entry name" value="EGF"/>
    <property type="match status" value="1"/>
</dbReference>
<dbReference type="SUPFAM" id="SSF49854">
    <property type="entry name" value="Spermadhesin, CUB domain"/>
    <property type="match status" value="1"/>
</dbReference>
<dbReference type="InterPro" id="IPR050759">
    <property type="entry name" value="Serine_protease_kringle"/>
</dbReference>
<evidence type="ECO:0000256" key="5">
    <source>
        <dbReference type="ARBA" id="ARBA00022833"/>
    </source>
</evidence>
<feature type="disulfide bond" evidence="9">
    <location>
        <begin position="1111"/>
        <end position="1134"/>
    </location>
</feature>
<name>A0A8W8NV86_MAGGI</name>
<keyword evidence="8" id="KW-0245">EGF-like domain</keyword>
<dbReference type="SMART" id="SM00130">
    <property type="entry name" value="KR"/>
    <property type="match status" value="5"/>
</dbReference>
<comment type="caution">
    <text evidence="8">Lacks conserved residue(s) required for the propagation of feature annotation.</text>
</comment>
<dbReference type="PROSITE" id="PS51864">
    <property type="entry name" value="ASTACIN"/>
    <property type="match status" value="1"/>
</dbReference>
<keyword evidence="7 8" id="KW-1015">Disulfide bond</keyword>
<sequence>MHRSMSFTVFTLLLLWLVHPSSEKAYSKAERRQLIDEIQRDLERYEFVKSENQEDDKKEDNSEENTKVLDDVDVDPDDPDMRLLLSMGVVEDGVVKHPKGLHPDDSKKVKAENLDRTIETEEEREKEGELGKQKRKKRNFGPNWPNWPKGIVPYVFDSSLFANRKYFLQAADLFHNLTCIRWKPRSSEVEAEVGHRGYTLVRNHTSCSSGVGFWGDGEHIVNLMEPGCGSVGIAAHEMLHRLGQRHEQSRSDRDRYVQIRWDRINPDFQYNYYRRLTYNRNPYDIGSVMQYGYGTGGAIELRDKNLLYLEFPGNEVLSFYDIKDVLDQYDCTAHCTSPPKCQNEGYVNVECKCACPEGFTGTFCETIITDPDCGGFIHLKENDPSLERDRDISVISPNYPGPVGQGKICRWAITAPAGYIIKMTIDDLHMVYNPDTLRCYHWLEIQYNLPGQPGVRRCGDIVGETFLTSVDSPNLMIVTMDTKFAGHKASHKGFKLHFEKEKEACRDNTCLYGVCVPSEAKACQYKCVCQSGYTGEKCDQVIEDAKLKCTFERFERCFFDNVQQGDDFEWGQGFRHTISNETGPEDAFRGERFLFTEMSLPRVPGDKAILQTTVPLPAKAGCLSFAYTMFGRTVNKLSLYAEGPGSGREVLWSKEGNQGSDWLTATVDVTATEGMKLSFEATTGESWDSDVALDEITWEVGPCRDDIFSDCVDTGEEYTGTRDYTWKGVTCQAWSSDTPHKKTPKYSYLASESNFCRIADEPSPWCYTMDNGTRWDWCSVPYCFATECTYTLTGEEYTGTVSHTNTGIPCQRWDSQTPHKHNSDHLFKDENYCRNTDNSAGPWCYTMDPDIRWELCDVPKCEKIERECLMTGRGLDYIGKKSVSQSGKTCLSWASSYLSVSMEADANFCRNPDYSSKPWCYVQGETGPEKEYCDIPSCADSPCFPNPCKNRGQCTVEGTSFSCSCLHRFSGDNCEIQATESAEEDCKRSSSGYDYTGKVHVTQSGRTCQAWSSQTPHSHSLTSLPENYCRNPDGEPAPWCYTTDPYKRWEICNISDCGTPALECLPTNDPKGLKYFGSMTVTLTGDPCQRWDSQTPHTHRFGGLADQDNYCRNPDGESAPWCYTTNVNNRWELCAIPRC</sequence>
<keyword evidence="6 10" id="KW-0482">Metalloprotease</keyword>
<feature type="binding site" evidence="10">
    <location>
        <position position="236"/>
    </location>
    <ligand>
        <name>Zn(2+)</name>
        <dbReference type="ChEBI" id="CHEBI:29105"/>
        <note>catalytic</note>
    </ligand>
</feature>
<dbReference type="GO" id="GO:0008270">
    <property type="term" value="F:zinc ion binding"/>
    <property type="evidence" value="ECO:0007669"/>
    <property type="project" value="UniProtKB-UniRule"/>
</dbReference>
<feature type="binding site" evidence="10">
    <location>
        <position position="240"/>
    </location>
    <ligand>
        <name>Zn(2+)</name>
        <dbReference type="ChEBI" id="CHEBI:29105"/>
        <note>catalytic</note>
    </ligand>
</feature>
<feature type="signal peptide" evidence="11">
    <location>
        <begin position="1"/>
        <end position="20"/>
    </location>
</feature>
<keyword evidence="19" id="KW-1185">Reference proteome</keyword>
<feature type="disulfide bond" evidence="8">
    <location>
        <begin position="510"/>
        <end position="527"/>
    </location>
</feature>
<dbReference type="GO" id="GO:0004222">
    <property type="term" value="F:metalloendopeptidase activity"/>
    <property type="evidence" value="ECO:0007669"/>
    <property type="project" value="UniProtKB-UniRule"/>
</dbReference>
<dbReference type="InterPro" id="IPR006026">
    <property type="entry name" value="Peptidase_Metallo"/>
</dbReference>
<dbReference type="EC" id="3.4.24.-" evidence="11"/>
<dbReference type="InterPro" id="IPR000001">
    <property type="entry name" value="Kringle"/>
</dbReference>
<dbReference type="SUPFAM" id="SSF55486">
    <property type="entry name" value="Metalloproteases ('zincins'), catalytic domain"/>
    <property type="match status" value="1"/>
</dbReference>
<dbReference type="CDD" id="cd06263">
    <property type="entry name" value="MAM"/>
    <property type="match status" value="1"/>
</dbReference>
<feature type="region of interest" description="Disordered" evidence="12">
    <location>
        <begin position="95"/>
        <end position="142"/>
    </location>
</feature>
<feature type="chain" id="PRO_5036515540" description="Metalloendopeptidase" evidence="11">
    <location>
        <begin position="21"/>
        <end position="1139"/>
    </location>
</feature>
<feature type="disulfide bond" evidence="9">
    <location>
        <begin position="833"/>
        <end position="856"/>
    </location>
</feature>
<dbReference type="PROSITE" id="PS00021">
    <property type="entry name" value="KRINGLE_1"/>
    <property type="match status" value="4"/>
</dbReference>
<evidence type="ECO:0000256" key="11">
    <source>
        <dbReference type="RuleBase" id="RU361183"/>
    </source>
</evidence>
<dbReference type="InterPro" id="IPR000998">
    <property type="entry name" value="MAM_dom"/>
</dbReference>
<dbReference type="SUPFAM" id="SSF57440">
    <property type="entry name" value="Kringle-like"/>
    <property type="match status" value="5"/>
</dbReference>
<feature type="domain" description="EGF-like" evidence="14">
    <location>
        <begin position="939"/>
        <end position="975"/>
    </location>
</feature>
<keyword evidence="1 9" id="KW-0420">Kringle</keyword>
<dbReference type="InterPro" id="IPR000742">
    <property type="entry name" value="EGF"/>
</dbReference>
<dbReference type="InterPro" id="IPR013320">
    <property type="entry name" value="ConA-like_dom_sf"/>
</dbReference>
<feature type="domain" description="Kringle" evidence="16">
    <location>
        <begin position="991"/>
        <end position="1057"/>
    </location>
</feature>
<feature type="binding site" evidence="10">
    <location>
        <position position="246"/>
    </location>
    <ligand>
        <name>Zn(2+)</name>
        <dbReference type="ChEBI" id="CHEBI:29105"/>
        <note>catalytic</note>
    </ligand>
</feature>
<dbReference type="InterPro" id="IPR018056">
    <property type="entry name" value="Kringle_CS"/>
</dbReference>
<dbReference type="PANTHER" id="PTHR24261:SF13">
    <property type="entry name" value="PLASMINOGEN"/>
    <property type="match status" value="1"/>
</dbReference>
<feature type="domain" description="Kringle" evidence="16">
    <location>
        <begin position="1071"/>
        <end position="1139"/>
    </location>
</feature>
<dbReference type="Pfam" id="PF00431">
    <property type="entry name" value="CUB"/>
    <property type="match status" value="1"/>
</dbReference>
<evidence type="ECO:0000259" key="17">
    <source>
        <dbReference type="PROSITE" id="PS51864"/>
    </source>
</evidence>
<feature type="domain" description="Kringle" evidence="16">
    <location>
        <begin position="870"/>
        <end position="938"/>
    </location>
</feature>
<dbReference type="PROSITE" id="PS00022">
    <property type="entry name" value="EGF_1"/>
    <property type="match status" value="3"/>
</dbReference>
<feature type="compositionally biased region" description="Basic and acidic residues" evidence="12">
    <location>
        <begin position="47"/>
        <end position="70"/>
    </location>
</feature>
<feature type="domain" description="Kringle" evidence="16">
    <location>
        <begin position="715"/>
        <end position="783"/>
    </location>
</feature>
<dbReference type="AlphaFoldDB" id="A0A8W8NV86"/>
<accession>A0A8W8NV86</accession>
<dbReference type="GO" id="GO:0006508">
    <property type="term" value="P:proteolysis"/>
    <property type="evidence" value="ECO:0007669"/>
    <property type="project" value="UniProtKB-KW"/>
</dbReference>
<dbReference type="EnsemblMetazoa" id="G8457.1">
    <property type="protein sequence ID" value="G8457.1:cds"/>
    <property type="gene ID" value="G8457"/>
</dbReference>
<dbReference type="PROSITE" id="PS01186">
    <property type="entry name" value="EGF_2"/>
    <property type="match status" value="2"/>
</dbReference>
<evidence type="ECO:0000313" key="18">
    <source>
        <dbReference type="EnsemblMetazoa" id="G8457.1:cds"/>
    </source>
</evidence>
<dbReference type="OMA" id="MEADANF"/>
<dbReference type="InterPro" id="IPR000859">
    <property type="entry name" value="CUB_dom"/>
</dbReference>
<feature type="region of interest" description="Disordered" evidence="12">
    <location>
        <begin position="47"/>
        <end position="75"/>
    </location>
</feature>
<evidence type="ECO:0000256" key="12">
    <source>
        <dbReference type="SAM" id="MobiDB-lite"/>
    </source>
</evidence>
<keyword evidence="3 10" id="KW-0479">Metal-binding</keyword>
<dbReference type="PROSITE" id="PS50070">
    <property type="entry name" value="KRINGLE_2"/>
    <property type="match status" value="5"/>
</dbReference>
<dbReference type="Gene3D" id="2.60.120.290">
    <property type="entry name" value="Spermadhesin, CUB domain"/>
    <property type="match status" value="1"/>
</dbReference>
<dbReference type="PROSITE" id="PS50060">
    <property type="entry name" value="MAM_2"/>
    <property type="match status" value="1"/>
</dbReference>
<protein>
    <recommendedName>
        <fullName evidence="11">Metalloendopeptidase</fullName>
        <ecNumber evidence="11">3.4.24.-</ecNumber>
    </recommendedName>
</protein>
<keyword evidence="2 10" id="KW-0645">Protease</keyword>
<dbReference type="Gene3D" id="2.60.120.200">
    <property type="match status" value="1"/>
</dbReference>
<evidence type="ECO:0000256" key="8">
    <source>
        <dbReference type="PROSITE-ProRule" id="PRU00076"/>
    </source>
</evidence>
<evidence type="ECO:0000256" key="2">
    <source>
        <dbReference type="ARBA" id="ARBA00022670"/>
    </source>
</evidence>
<feature type="domain" description="Peptidase M12A" evidence="17">
    <location>
        <begin position="135"/>
        <end position="332"/>
    </location>
</feature>
<evidence type="ECO:0000256" key="3">
    <source>
        <dbReference type="ARBA" id="ARBA00022723"/>
    </source>
</evidence>
<dbReference type="SUPFAM" id="SSF57196">
    <property type="entry name" value="EGF/Laminin"/>
    <property type="match status" value="1"/>
</dbReference>
<feature type="disulfide bond" evidence="8">
    <location>
        <begin position="965"/>
        <end position="974"/>
    </location>
</feature>
<feature type="domain" description="EGF-like" evidence="14">
    <location>
        <begin position="501"/>
        <end position="539"/>
    </location>
</feature>
<evidence type="ECO:0000256" key="9">
    <source>
        <dbReference type="PROSITE-ProRule" id="PRU00121"/>
    </source>
</evidence>
<feature type="domain" description="MAM" evidence="15">
    <location>
        <begin position="547"/>
        <end position="705"/>
    </location>
</feature>
<dbReference type="InterPro" id="IPR038178">
    <property type="entry name" value="Kringle_sf"/>
</dbReference>
<dbReference type="SMART" id="SM00042">
    <property type="entry name" value="CUB"/>
    <property type="match status" value="1"/>
</dbReference>
<feature type="disulfide bond" evidence="8">
    <location>
        <begin position="529"/>
        <end position="538"/>
    </location>
</feature>
<dbReference type="Gene3D" id="3.40.390.10">
    <property type="entry name" value="Collagenase (Catalytic Domain)"/>
    <property type="match status" value="1"/>
</dbReference>
<dbReference type="Pfam" id="PF01400">
    <property type="entry name" value="Astacin"/>
    <property type="match status" value="1"/>
</dbReference>
<proteinExistence type="predicted"/>
<comment type="cofactor">
    <cofactor evidence="10 11">
        <name>Zn(2+)</name>
        <dbReference type="ChEBI" id="CHEBI:29105"/>
    </cofactor>
    <text evidence="10 11">Binds 1 zinc ion per subunit.</text>
</comment>
<evidence type="ECO:0000259" key="14">
    <source>
        <dbReference type="PROSITE" id="PS50026"/>
    </source>
</evidence>
<evidence type="ECO:0000313" key="19">
    <source>
        <dbReference type="Proteomes" id="UP000005408"/>
    </source>
</evidence>
<evidence type="ECO:0000259" key="13">
    <source>
        <dbReference type="PROSITE" id="PS01180"/>
    </source>
</evidence>
<dbReference type="SMART" id="SM00235">
    <property type="entry name" value="ZnMc"/>
    <property type="match status" value="1"/>
</dbReference>
<dbReference type="SMART" id="SM00137">
    <property type="entry name" value="MAM"/>
    <property type="match status" value="1"/>
</dbReference>
<evidence type="ECO:0000256" key="10">
    <source>
        <dbReference type="PROSITE-ProRule" id="PRU01211"/>
    </source>
</evidence>
<dbReference type="PANTHER" id="PTHR24261">
    <property type="entry name" value="PLASMINOGEN-RELATED"/>
    <property type="match status" value="1"/>
</dbReference>
<reference evidence="18" key="1">
    <citation type="submission" date="2022-08" db="UniProtKB">
        <authorList>
            <consortium name="EnsemblMetazoa"/>
        </authorList>
    </citation>
    <scope>IDENTIFICATION</scope>
    <source>
        <strain evidence="18">05x7-T-G4-1.051#20</strain>
    </source>
</reference>
<dbReference type="PRINTS" id="PR00018">
    <property type="entry name" value="KRINGLE"/>
</dbReference>
<dbReference type="GO" id="GO:0016020">
    <property type="term" value="C:membrane"/>
    <property type="evidence" value="ECO:0007669"/>
    <property type="project" value="InterPro"/>
</dbReference>
<feature type="disulfide bond" evidence="9">
    <location>
        <begin position="1029"/>
        <end position="1052"/>
    </location>
</feature>
<feature type="active site" evidence="10">
    <location>
        <position position="237"/>
    </location>
</feature>
<dbReference type="CDD" id="cd00054">
    <property type="entry name" value="EGF_CA"/>
    <property type="match status" value="1"/>
</dbReference>
<dbReference type="Pfam" id="PF00629">
    <property type="entry name" value="MAM"/>
    <property type="match status" value="1"/>
</dbReference>
<evidence type="ECO:0000259" key="16">
    <source>
        <dbReference type="PROSITE" id="PS50070"/>
    </source>
</evidence>
<dbReference type="PROSITE" id="PS50026">
    <property type="entry name" value="EGF_3"/>
    <property type="match status" value="2"/>
</dbReference>
<feature type="disulfide bond" evidence="8">
    <location>
        <begin position="505"/>
        <end position="515"/>
    </location>
</feature>
<dbReference type="Proteomes" id="UP000005408">
    <property type="component" value="Unassembled WGS sequence"/>
</dbReference>
<dbReference type="CDD" id="cd00108">
    <property type="entry name" value="KR"/>
    <property type="match status" value="4"/>
</dbReference>
<evidence type="ECO:0000256" key="4">
    <source>
        <dbReference type="ARBA" id="ARBA00022801"/>
    </source>
</evidence>
<dbReference type="Pfam" id="PF00051">
    <property type="entry name" value="Kringle"/>
    <property type="match status" value="5"/>
</dbReference>
<dbReference type="SMART" id="SM00181">
    <property type="entry name" value="EGF"/>
    <property type="match status" value="3"/>
</dbReference>
<dbReference type="SUPFAM" id="SSF49899">
    <property type="entry name" value="Concanavalin A-like lectins/glucanases"/>
    <property type="match status" value="1"/>
</dbReference>
<dbReference type="InterPro" id="IPR013806">
    <property type="entry name" value="Kringle-like"/>
</dbReference>
<dbReference type="PRINTS" id="PR00480">
    <property type="entry name" value="ASTACIN"/>
</dbReference>
<feature type="compositionally biased region" description="Basic and acidic residues" evidence="12">
    <location>
        <begin position="101"/>
        <end position="132"/>
    </location>
</feature>
<dbReference type="OrthoDB" id="6116365at2759"/>
<keyword evidence="4 10" id="KW-0378">Hydrolase</keyword>
<keyword evidence="5 10" id="KW-0862">Zinc</keyword>
<evidence type="ECO:0000256" key="1">
    <source>
        <dbReference type="ARBA" id="ARBA00022572"/>
    </source>
</evidence>
<organism evidence="18 19">
    <name type="scientific">Magallana gigas</name>
    <name type="common">Pacific oyster</name>
    <name type="synonym">Crassostrea gigas</name>
    <dbReference type="NCBI Taxonomy" id="29159"/>
    <lineage>
        <taxon>Eukaryota</taxon>
        <taxon>Metazoa</taxon>
        <taxon>Spiralia</taxon>
        <taxon>Lophotrochozoa</taxon>
        <taxon>Mollusca</taxon>
        <taxon>Bivalvia</taxon>
        <taxon>Autobranchia</taxon>
        <taxon>Pteriomorphia</taxon>
        <taxon>Ostreida</taxon>
        <taxon>Ostreoidea</taxon>
        <taxon>Ostreidae</taxon>
        <taxon>Magallana</taxon>
    </lineage>
</organism>
<dbReference type="InterPro" id="IPR024079">
    <property type="entry name" value="MetalloPept_cat_dom_sf"/>
</dbReference>
<feature type="domain" description="CUB" evidence="13">
    <location>
        <begin position="373"/>
        <end position="501"/>
    </location>
</feature>
<dbReference type="CDD" id="cd00041">
    <property type="entry name" value="CUB"/>
    <property type="match status" value="1"/>
</dbReference>
<dbReference type="InterPro" id="IPR035914">
    <property type="entry name" value="Sperma_CUB_dom_sf"/>
</dbReference>
<evidence type="ECO:0000259" key="15">
    <source>
        <dbReference type="PROSITE" id="PS50060"/>
    </source>
</evidence>
<dbReference type="PROSITE" id="PS01180">
    <property type="entry name" value="CUB"/>
    <property type="match status" value="1"/>
</dbReference>